<dbReference type="GO" id="GO:0008097">
    <property type="term" value="F:5S rRNA binding"/>
    <property type="evidence" value="ECO:0007669"/>
    <property type="project" value="InterPro"/>
</dbReference>
<dbReference type="GO" id="GO:0006412">
    <property type="term" value="P:translation"/>
    <property type="evidence" value="ECO:0007669"/>
    <property type="project" value="UniProtKB-UniRule"/>
</dbReference>
<evidence type="ECO:0000256" key="4">
    <source>
        <dbReference type="ARBA" id="ARBA00023274"/>
    </source>
</evidence>
<dbReference type="InterPro" id="IPR037121">
    <property type="entry name" value="Ribosomal_bL25_C"/>
</dbReference>
<dbReference type="InterPro" id="IPR020930">
    <property type="entry name" value="Ribosomal_uL5_bac-type"/>
</dbReference>
<dbReference type="EMBL" id="DRWR01000081">
    <property type="protein sequence ID" value="HHQ16068.1"/>
    <property type="molecule type" value="Genomic_DNA"/>
</dbReference>
<dbReference type="InterPro" id="IPR020056">
    <property type="entry name" value="Rbsml_bL25/Gln-tRNA_synth_N"/>
</dbReference>
<accession>A0A7V6CDQ1</accession>
<evidence type="ECO:0000256" key="5">
    <source>
        <dbReference type="HAMAP-Rule" id="MF_01334"/>
    </source>
</evidence>
<reference evidence="8" key="1">
    <citation type="journal article" date="2020" name="mSystems">
        <title>Genome- and Community-Level Interaction Insights into Carbon Utilization and Element Cycling Functions of Hydrothermarchaeota in Hydrothermal Sediment.</title>
        <authorList>
            <person name="Zhou Z."/>
            <person name="Liu Y."/>
            <person name="Xu W."/>
            <person name="Pan J."/>
            <person name="Luo Z.H."/>
            <person name="Li M."/>
        </authorList>
    </citation>
    <scope>NUCLEOTIDE SEQUENCE [LARGE SCALE GENOMIC DNA]</scope>
    <source>
        <strain evidence="8">SpSt-106</strain>
    </source>
</reference>
<dbReference type="InterPro" id="IPR011035">
    <property type="entry name" value="Ribosomal_bL25/Gln-tRNA_synth"/>
</dbReference>
<evidence type="ECO:0000259" key="7">
    <source>
        <dbReference type="Pfam" id="PF14693"/>
    </source>
</evidence>
<dbReference type="CDD" id="cd00495">
    <property type="entry name" value="Ribosomal_L25_TL5_CTC"/>
    <property type="match status" value="1"/>
</dbReference>
<organism evidence="8">
    <name type="scientific">Thermodesulfobacterium geofontis</name>
    <dbReference type="NCBI Taxonomy" id="1295609"/>
    <lineage>
        <taxon>Bacteria</taxon>
        <taxon>Pseudomonadati</taxon>
        <taxon>Thermodesulfobacteriota</taxon>
        <taxon>Thermodesulfobacteria</taxon>
        <taxon>Thermodesulfobacteriales</taxon>
        <taxon>Thermodesulfobacteriaceae</taxon>
        <taxon>Thermodesulfobacterium</taxon>
    </lineage>
</organism>
<dbReference type="InterPro" id="IPR029751">
    <property type="entry name" value="Ribosomal_L25_dom"/>
</dbReference>
<evidence type="ECO:0000256" key="3">
    <source>
        <dbReference type="ARBA" id="ARBA00022980"/>
    </source>
</evidence>
<evidence type="ECO:0000256" key="2">
    <source>
        <dbReference type="ARBA" id="ARBA00022884"/>
    </source>
</evidence>
<protein>
    <recommendedName>
        <fullName evidence="5">Large ribosomal subunit protein bL25</fullName>
    </recommendedName>
    <alternativeName>
        <fullName evidence="5">General stress protein CTC</fullName>
    </alternativeName>
</protein>
<dbReference type="NCBIfam" id="TIGR00731">
    <property type="entry name" value="bL25_bact_ctc"/>
    <property type="match status" value="1"/>
</dbReference>
<keyword evidence="3 5" id="KW-0689">Ribosomal protein</keyword>
<evidence type="ECO:0000313" key="8">
    <source>
        <dbReference type="EMBL" id="HHQ16068.1"/>
    </source>
</evidence>
<dbReference type="AlphaFoldDB" id="A0A7V6CDQ1"/>
<comment type="subunit">
    <text evidence="5">Part of the 50S ribosomal subunit; part of the 5S rRNA/L5/L18/L25 subcomplex. Contacts the 5S rRNA. Binds to the 5S rRNA independently of L5 and L18.</text>
</comment>
<keyword evidence="1 5" id="KW-0699">rRNA-binding</keyword>
<dbReference type="Pfam" id="PF01386">
    <property type="entry name" value="Ribosomal_L25p"/>
    <property type="match status" value="1"/>
</dbReference>
<dbReference type="GO" id="GO:0022625">
    <property type="term" value="C:cytosolic large ribosomal subunit"/>
    <property type="evidence" value="ECO:0007669"/>
    <property type="project" value="TreeGrafter"/>
</dbReference>
<comment type="function">
    <text evidence="5">This is one of the proteins that binds to the 5S RNA in the ribosome where it forms part of the central protuberance.</text>
</comment>
<keyword evidence="4 5" id="KW-0687">Ribonucleoprotein</keyword>
<comment type="similarity">
    <text evidence="5">Belongs to the bacterial ribosomal protein bL25 family. CTC subfamily.</text>
</comment>
<feature type="domain" description="Large ribosomal subunit protein bL25 beta" evidence="7">
    <location>
        <begin position="105"/>
        <end position="185"/>
    </location>
</feature>
<gene>
    <name evidence="5" type="primary">rplY</name>
    <name evidence="5" type="synonym">ctc</name>
    <name evidence="8" type="ORF">ENM15_04560</name>
</gene>
<feature type="domain" description="Large ribosomal subunit protein bL25 L25" evidence="6">
    <location>
        <begin position="6"/>
        <end position="96"/>
    </location>
</feature>
<dbReference type="Pfam" id="PF14693">
    <property type="entry name" value="Ribosomal_TL5_C"/>
    <property type="match status" value="1"/>
</dbReference>
<evidence type="ECO:0000256" key="1">
    <source>
        <dbReference type="ARBA" id="ARBA00022730"/>
    </source>
</evidence>
<dbReference type="Gene3D" id="2.40.240.10">
    <property type="entry name" value="Ribosomal Protein L25, Chain P"/>
    <property type="match status" value="1"/>
</dbReference>
<sequence length="205" mass="22870">MKQVTLNAIKREKLGKEVNKKLRKQGLIPAIIYGPRFQPLPIAVKSSELESALIKHKGETILFNLQLADGEPSKIQAILKEYQIHPVTDKIIHIDFLAIHEKETITIDIPLEFIGKPVGISKGGILEILLHELTVECLPSDIPDKIPVDISNLDIGDVLHVKDIKVPEGIKVVDDPEETVATILTEAKEEEVEELKEETTEKTTE</sequence>
<dbReference type="Gene3D" id="2.170.120.20">
    <property type="entry name" value="Ribosomal protein L25, beta domain"/>
    <property type="match status" value="1"/>
</dbReference>
<dbReference type="InterPro" id="IPR020057">
    <property type="entry name" value="Ribosomal_bL25_b-dom"/>
</dbReference>
<keyword evidence="2 5" id="KW-0694">RNA-binding</keyword>
<dbReference type="GO" id="GO:0003735">
    <property type="term" value="F:structural constituent of ribosome"/>
    <property type="evidence" value="ECO:0007669"/>
    <property type="project" value="InterPro"/>
</dbReference>
<evidence type="ECO:0000259" key="6">
    <source>
        <dbReference type="Pfam" id="PF01386"/>
    </source>
</evidence>
<dbReference type="InterPro" id="IPR001021">
    <property type="entry name" value="Ribosomal_bL25_long"/>
</dbReference>
<dbReference type="SUPFAM" id="SSF50715">
    <property type="entry name" value="Ribosomal protein L25-like"/>
    <property type="match status" value="1"/>
</dbReference>
<dbReference type="HAMAP" id="MF_01334">
    <property type="entry name" value="Ribosomal_bL25_CTC"/>
    <property type="match status" value="1"/>
</dbReference>
<dbReference type="NCBIfam" id="NF004128">
    <property type="entry name" value="PRK05618.1-2"/>
    <property type="match status" value="1"/>
</dbReference>
<dbReference type="NCBIfam" id="NF004139">
    <property type="entry name" value="PRK05618.4-2"/>
    <property type="match status" value="1"/>
</dbReference>
<name>A0A7V6CDQ1_9BACT</name>
<dbReference type="PANTHER" id="PTHR33284:SF1">
    <property type="entry name" value="RIBOSOMAL PROTEIN L25_GLN-TRNA SYNTHETASE, ANTI-CODON-BINDING DOMAIN-CONTAINING PROTEIN"/>
    <property type="match status" value="1"/>
</dbReference>
<proteinExistence type="inferred from homology"/>
<dbReference type="PANTHER" id="PTHR33284">
    <property type="entry name" value="RIBOSOMAL PROTEIN L25/GLN-TRNA SYNTHETASE, ANTI-CODON-BINDING DOMAIN-CONTAINING PROTEIN"/>
    <property type="match status" value="1"/>
</dbReference>
<comment type="caution">
    <text evidence="8">The sequence shown here is derived from an EMBL/GenBank/DDBJ whole genome shotgun (WGS) entry which is preliminary data.</text>
</comment>